<organism evidence="2 3">
    <name type="scientific">Prorocentrum cordatum</name>
    <dbReference type="NCBI Taxonomy" id="2364126"/>
    <lineage>
        <taxon>Eukaryota</taxon>
        <taxon>Sar</taxon>
        <taxon>Alveolata</taxon>
        <taxon>Dinophyceae</taxon>
        <taxon>Prorocentrales</taxon>
        <taxon>Prorocentraceae</taxon>
        <taxon>Prorocentrum</taxon>
    </lineage>
</organism>
<reference evidence="2" key="1">
    <citation type="submission" date="2023-10" db="EMBL/GenBank/DDBJ databases">
        <authorList>
            <person name="Chen Y."/>
            <person name="Shah S."/>
            <person name="Dougan E. K."/>
            <person name="Thang M."/>
            <person name="Chan C."/>
        </authorList>
    </citation>
    <scope>NUCLEOTIDE SEQUENCE [LARGE SCALE GENOMIC DNA]</scope>
</reference>
<evidence type="ECO:0000313" key="2">
    <source>
        <dbReference type="EMBL" id="CAK0878154.1"/>
    </source>
</evidence>
<evidence type="ECO:0008006" key="4">
    <source>
        <dbReference type="Google" id="ProtNLM"/>
    </source>
</evidence>
<gene>
    <name evidence="2" type="ORF">PCOR1329_LOCUS62007</name>
</gene>
<accession>A0ABN9W115</accession>
<dbReference type="Proteomes" id="UP001189429">
    <property type="component" value="Unassembled WGS sequence"/>
</dbReference>
<dbReference type="EMBL" id="CAUYUJ010017817">
    <property type="protein sequence ID" value="CAK0878154.1"/>
    <property type="molecule type" value="Genomic_DNA"/>
</dbReference>
<evidence type="ECO:0000256" key="1">
    <source>
        <dbReference type="SAM" id="SignalP"/>
    </source>
</evidence>
<feature type="chain" id="PRO_5046298571" description="Subtilisin" evidence="1">
    <location>
        <begin position="22"/>
        <end position="85"/>
    </location>
</feature>
<keyword evidence="3" id="KW-1185">Reference proteome</keyword>
<comment type="caution">
    <text evidence="2">The sequence shown here is derived from an EMBL/GenBank/DDBJ whole genome shotgun (WGS) entry which is preliminary data.</text>
</comment>
<sequence length="85" mass="9063">VLLWILAAVAIACYCARKARRRRRDDEGPPLVAAPNLEDFKMADPRDGKEGQVVAVVGFGSELNSSCNAGPVRVQSPPAGALRAF</sequence>
<evidence type="ECO:0000313" key="3">
    <source>
        <dbReference type="Proteomes" id="UP001189429"/>
    </source>
</evidence>
<protein>
    <recommendedName>
        <fullName evidence="4">Subtilisin</fullName>
    </recommendedName>
</protein>
<feature type="signal peptide" evidence="1">
    <location>
        <begin position="1"/>
        <end position="21"/>
    </location>
</feature>
<proteinExistence type="predicted"/>
<name>A0ABN9W115_9DINO</name>
<feature type="non-terminal residue" evidence="2">
    <location>
        <position position="1"/>
    </location>
</feature>
<keyword evidence="1" id="KW-0732">Signal</keyword>